<dbReference type="PRINTS" id="PR00420">
    <property type="entry name" value="RNGMNOXGNASE"/>
</dbReference>
<dbReference type="Gene3D" id="3.30.70.2450">
    <property type="match status" value="1"/>
</dbReference>
<dbReference type="Gene3D" id="3.50.50.60">
    <property type="entry name" value="FAD/NAD(P)-binding domain"/>
    <property type="match status" value="1"/>
</dbReference>
<keyword evidence="1" id="KW-0560">Oxidoreductase</keyword>
<sequence length="534" mass="57946">MQKTSPADVIVVGAGPVGMTAALLLAAYGRSVTIVERRTATSDEPKAISLDDESLRAYQIAGIVDEVLAIIVPGTGTMYFDAAGEKLFHARAAQPLRLSFPFKNPFAQPDLERVLMTAMTHSPRIDVRFGTTVTDLVQDAHGVEVIAITEGTASTLRAAYVVAADGGRSTVRSRLGMPMEGRGFDDVWVVIDTIGDTRGERFGMHHADPARPHVIVPGLDGRCRYEFYTFPGEASPDAVPDFALIERLVAPYRSITPADIERAVAYRFHALNAVDWRQGRVFLAGDAAHMMPPFAGQGLNSGIRDVVNLSWKLADAVAHPDQDHGTLLDSYQSERRPHADAVIRSSVRLGRVVMTTNERLARFRDDTVRAALATPGGRDFFEHMRYRPPVRITSGVVVPTPDSELVGVPIAQPMVFDFRRHRIVALDRILGPSWSLIAVGLPPSEVAVAADLLPELAPTLVAAPLDDTMADYPASAEVAIDLDGRLYAELAGERGHFVLVRPDRFVAARWSPADSDAAVAAVRQRLGAVYALQN</sequence>
<proteinExistence type="predicted"/>
<dbReference type="PANTHER" id="PTHR43476:SF3">
    <property type="entry name" value="FAD-BINDING MONOOXYGENASE"/>
    <property type="match status" value="1"/>
</dbReference>
<evidence type="ECO:0000259" key="3">
    <source>
        <dbReference type="Pfam" id="PF01494"/>
    </source>
</evidence>
<gene>
    <name evidence="4" type="ORF">KEC57_13760</name>
</gene>
<dbReference type="InterPro" id="IPR036188">
    <property type="entry name" value="FAD/NAD-bd_sf"/>
</dbReference>
<dbReference type="GO" id="GO:0019622">
    <property type="term" value="P:3-(3-hydroxy)phenylpropionate catabolic process"/>
    <property type="evidence" value="ECO:0007669"/>
    <property type="project" value="TreeGrafter"/>
</dbReference>
<dbReference type="EMBL" id="JAGTTN010000004">
    <property type="protein sequence ID" value="MCC2033248.1"/>
    <property type="molecule type" value="Genomic_DNA"/>
</dbReference>
<keyword evidence="2" id="KW-1133">Transmembrane helix</keyword>
<dbReference type="Gene3D" id="3.40.30.120">
    <property type="match status" value="1"/>
</dbReference>
<keyword evidence="2" id="KW-0812">Transmembrane</keyword>
<protein>
    <submittedName>
        <fullName evidence="4">FAD-dependent monooxygenase</fullName>
    </submittedName>
</protein>
<dbReference type="SUPFAM" id="SSF51905">
    <property type="entry name" value="FAD/NAD(P)-binding domain"/>
    <property type="match status" value="1"/>
</dbReference>
<dbReference type="PANTHER" id="PTHR43476">
    <property type="entry name" value="3-(3-HYDROXY-PHENYL)PROPIONATE/3-HYDROXYCINNAMIC ACID HYDROXYLASE"/>
    <property type="match status" value="1"/>
</dbReference>
<feature type="transmembrane region" description="Helical" evidence="2">
    <location>
        <begin position="7"/>
        <end position="28"/>
    </location>
</feature>
<accession>A0A9X1LX38</accession>
<reference evidence="4" key="1">
    <citation type="submission" date="2021-04" db="EMBL/GenBank/DDBJ databases">
        <title>Microbacterium tenobrionis sp. nov. and Microbacterium allomyrinae sp. nov., isolated from larvae of Tenobrio molitor and Allomyrina dichotoma, respectively.</title>
        <authorList>
            <person name="Lee S.D."/>
        </authorList>
    </citation>
    <scope>NUCLEOTIDE SEQUENCE</scope>
    <source>
        <strain evidence="4">BWT-G7</strain>
    </source>
</reference>
<dbReference type="Proteomes" id="UP001139354">
    <property type="component" value="Unassembled WGS sequence"/>
</dbReference>
<dbReference type="InterPro" id="IPR002938">
    <property type="entry name" value="FAD-bd"/>
</dbReference>
<evidence type="ECO:0000256" key="2">
    <source>
        <dbReference type="SAM" id="Phobius"/>
    </source>
</evidence>
<evidence type="ECO:0000313" key="4">
    <source>
        <dbReference type="EMBL" id="MCC2033248.1"/>
    </source>
</evidence>
<keyword evidence="5" id="KW-1185">Reference proteome</keyword>
<dbReference type="RefSeq" id="WP_229385212.1">
    <property type="nucleotide sequence ID" value="NZ_JAGTTN010000004.1"/>
</dbReference>
<keyword evidence="2" id="KW-0472">Membrane</keyword>
<dbReference type="AlphaFoldDB" id="A0A9X1LX38"/>
<evidence type="ECO:0000313" key="5">
    <source>
        <dbReference type="Proteomes" id="UP001139354"/>
    </source>
</evidence>
<dbReference type="InterPro" id="IPR050631">
    <property type="entry name" value="PheA/TfdB_FAD_monoxygenase"/>
</dbReference>
<evidence type="ECO:0000256" key="1">
    <source>
        <dbReference type="ARBA" id="ARBA00023002"/>
    </source>
</evidence>
<name>A0A9X1LX38_9MICO</name>
<dbReference type="Pfam" id="PF01494">
    <property type="entry name" value="FAD_binding_3"/>
    <property type="match status" value="1"/>
</dbReference>
<comment type="caution">
    <text evidence="4">The sequence shown here is derived from an EMBL/GenBank/DDBJ whole genome shotgun (WGS) entry which is preliminary data.</text>
</comment>
<dbReference type="GO" id="GO:0071949">
    <property type="term" value="F:FAD binding"/>
    <property type="evidence" value="ECO:0007669"/>
    <property type="project" value="InterPro"/>
</dbReference>
<organism evidence="4 5">
    <name type="scientific">Microbacterium allomyrinae</name>
    <dbReference type="NCBI Taxonomy" id="2830666"/>
    <lineage>
        <taxon>Bacteria</taxon>
        <taxon>Bacillati</taxon>
        <taxon>Actinomycetota</taxon>
        <taxon>Actinomycetes</taxon>
        <taxon>Micrococcales</taxon>
        <taxon>Microbacteriaceae</taxon>
        <taxon>Microbacterium</taxon>
    </lineage>
</organism>
<dbReference type="GO" id="GO:0008688">
    <property type="term" value="F:3-(3-hydroxyphenyl)propionate hydroxylase activity"/>
    <property type="evidence" value="ECO:0007669"/>
    <property type="project" value="TreeGrafter"/>
</dbReference>
<feature type="domain" description="FAD-binding" evidence="3">
    <location>
        <begin position="7"/>
        <end position="345"/>
    </location>
</feature>
<keyword evidence="4" id="KW-0503">Monooxygenase</keyword>